<gene>
    <name evidence="2" type="ORF">JYK02_38485</name>
</gene>
<feature type="signal peptide" evidence="1">
    <location>
        <begin position="1"/>
        <end position="25"/>
    </location>
</feature>
<organism evidence="2 3">
    <name type="scientific">Corallococcus macrosporus</name>
    <dbReference type="NCBI Taxonomy" id="35"/>
    <lineage>
        <taxon>Bacteria</taxon>
        <taxon>Pseudomonadati</taxon>
        <taxon>Myxococcota</taxon>
        <taxon>Myxococcia</taxon>
        <taxon>Myxococcales</taxon>
        <taxon>Cystobacterineae</taxon>
        <taxon>Myxococcaceae</taxon>
        <taxon>Corallococcus</taxon>
    </lineage>
</organism>
<proteinExistence type="predicted"/>
<dbReference type="PROSITE" id="PS51257">
    <property type="entry name" value="PROKAR_LIPOPROTEIN"/>
    <property type="match status" value="1"/>
</dbReference>
<dbReference type="EMBL" id="JAFIMU010000017">
    <property type="protein sequence ID" value="MBN8233423.1"/>
    <property type="molecule type" value="Genomic_DNA"/>
</dbReference>
<keyword evidence="3" id="KW-1185">Reference proteome</keyword>
<evidence type="ECO:0008006" key="4">
    <source>
        <dbReference type="Google" id="ProtNLM"/>
    </source>
</evidence>
<evidence type="ECO:0000313" key="2">
    <source>
        <dbReference type="EMBL" id="MBN8233423.1"/>
    </source>
</evidence>
<dbReference type="RefSeq" id="WP_207057946.1">
    <property type="nucleotide sequence ID" value="NZ_JAFIMU010000017.1"/>
</dbReference>
<name>A0ABS3DQA1_9BACT</name>
<evidence type="ECO:0000313" key="3">
    <source>
        <dbReference type="Proteomes" id="UP000664052"/>
    </source>
</evidence>
<sequence>MSGMKMGLLALVSGLLLACGGTVEAESPEPSQQAAALCGSCGDSVCDPSTENRFNCPQDCAGFTCGDRRCCDGETPDSCAQDCPFASDFCYVTPDWFSAPVSARLCAVCGDSICDASSENSTNCPQDCGAPSYCGDSVCDPNTENRFNCPQDCGGFTCGDHRCCDGETADSCPQDCPFTSDFCYVTPEF</sequence>
<keyword evidence="1" id="KW-0732">Signal</keyword>
<dbReference type="Proteomes" id="UP000664052">
    <property type="component" value="Unassembled WGS sequence"/>
</dbReference>
<evidence type="ECO:0000256" key="1">
    <source>
        <dbReference type="SAM" id="SignalP"/>
    </source>
</evidence>
<accession>A0ABS3DQA1</accession>
<comment type="caution">
    <text evidence="2">The sequence shown here is derived from an EMBL/GenBank/DDBJ whole genome shotgun (WGS) entry which is preliminary data.</text>
</comment>
<reference evidence="2 3" key="1">
    <citation type="submission" date="2021-02" db="EMBL/GenBank/DDBJ databases">
        <title>De Novo genome assembly of isolated myxobacteria.</title>
        <authorList>
            <person name="Stevens D.C."/>
        </authorList>
    </citation>
    <scope>NUCLEOTIDE SEQUENCE [LARGE SCALE GENOMIC DNA]</scope>
    <source>
        <strain evidence="2 3">ATCC 29039</strain>
    </source>
</reference>
<protein>
    <recommendedName>
        <fullName evidence="4">Tenascin-X</fullName>
    </recommendedName>
</protein>
<feature type="chain" id="PRO_5046581255" description="Tenascin-X" evidence="1">
    <location>
        <begin position="26"/>
        <end position="189"/>
    </location>
</feature>